<dbReference type="PANTHER" id="PTHR34205:SF2">
    <property type="entry name" value="DUF962 DOMAIN-CONTAINING PROTEIN"/>
    <property type="match status" value="1"/>
</dbReference>
<protein>
    <recommendedName>
        <fullName evidence="4">DUF962 domain-containing protein</fullName>
    </recommendedName>
</protein>
<keyword evidence="3" id="KW-1185">Reference proteome</keyword>
<evidence type="ECO:0000313" key="2">
    <source>
        <dbReference type="EMBL" id="EDM77283.1"/>
    </source>
</evidence>
<dbReference type="eggNOG" id="COG4323">
    <property type="taxonomic scope" value="Bacteria"/>
</dbReference>
<keyword evidence="1" id="KW-1133">Transmembrane helix</keyword>
<keyword evidence="1" id="KW-0812">Transmembrane</keyword>
<reference evidence="2 3" key="1">
    <citation type="submission" date="2007-06" db="EMBL/GenBank/DDBJ databases">
        <authorList>
            <person name="Shimkets L."/>
            <person name="Ferriera S."/>
            <person name="Johnson J."/>
            <person name="Kravitz S."/>
            <person name="Beeson K."/>
            <person name="Sutton G."/>
            <person name="Rogers Y.-H."/>
            <person name="Friedman R."/>
            <person name="Frazier M."/>
            <person name="Venter J.C."/>
        </authorList>
    </citation>
    <scope>NUCLEOTIDE SEQUENCE [LARGE SCALE GENOMIC DNA]</scope>
    <source>
        <strain evidence="2 3">SIR-1</strain>
    </source>
</reference>
<proteinExistence type="predicted"/>
<sequence length="158" mass="17780">MSQARFQSFEAFFPYYLGEHRNPTCRALHFVGTAGFFGTFAYFLARDPLGFGPPFAAMVILGAIGNVIERKRNAAPVFLVIVAVGVWSQPWLLLGVVWAYFFAWLGHFKVEHNKPATFTYPLWSLLGDFRMWGLMAMGKLWTGDPLEELGLSVPEPEA</sequence>
<dbReference type="AlphaFoldDB" id="A6GA70"/>
<feature type="transmembrane region" description="Helical" evidence="1">
    <location>
        <begin position="51"/>
        <end position="68"/>
    </location>
</feature>
<accession>A6GA70</accession>
<organism evidence="2 3">
    <name type="scientific">Plesiocystis pacifica SIR-1</name>
    <dbReference type="NCBI Taxonomy" id="391625"/>
    <lineage>
        <taxon>Bacteria</taxon>
        <taxon>Pseudomonadati</taxon>
        <taxon>Myxococcota</taxon>
        <taxon>Polyangia</taxon>
        <taxon>Nannocystales</taxon>
        <taxon>Nannocystaceae</taxon>
        <taxon>Plesiocystis</taxon>
    </lineage>
</organism>
<dbReference type="STRING" id="391625.PPSIR1_17525"/>
<dbReference type="OrthoDB" id="7356072at2"/>
<feature type="transmembrane region" description="Helical" evidence="1">
    <location>
        <begin position="27"/>
        <end position="45"/>
    </location>
</feature>
<dbReference type="Proteomes" id="UP000005801">
    <property type="component" value="Unassembled WGS sequence"/>
</dbReference>
<keyword evidence="1" id="KW-0472">Membrane</keyword>
<dbReference type="Pfam" id="PF06127">
    <property type="entry name" value="Mpo1-like"/>
    <property type="match status" value="1"/>
</dbReference>
<dbReference type="EMBL" id="ABCS01000049">
    <property type="protein sequence ID" value="EDM77283.1"/>
    <property type="molecule type" value="Genomic_DNA"/>
</dbReference>
<comment type="caution">
    <text evidence="2">The sequence shown here is derived from an EMBL/GenBank/DDBJ whole genome shotgun (WGS) entry which is preliminary data.</text>
</comment>
<evidence type="ECO:0000256" key="1">
    <source>
        <dbReference type="SAM" id="Phobius"/>
    </source>
</evidence>
<dbReference type="InterPro" id="IPR009305">
    <property type="entry name" value="Mpo1-like"/>
</dbReference>
<evidence type="ECO:0000313" key="3">
    <source>
        <dbReference type="Proteomes" id="UP000005801"/>
    </source>
</evidence>
<dbReference type="PANTHER" id="PTHR34205">
    <property type="entry name" value="TRANSMEMBRANE PROTEIN"/>
    <property type="match status" value="1"/>
</dbReference>
<feature type="transmembrane region" description="Helical" evidence="1">
    <location>
        <begin position="75"/>
        <end position="101"/>
    </location>
</feature>
<evidence type="ECO:0008006" key="4">
    <source>
        <dbReference type="Google" id="ProtNLM"/>
    </source>
</evidence>
<dbReference type="RefSeq" id="WP_006973612.1">
    <property type="nucleotide sequence ID" value="NZ_ABCS01000049.1"/>
</dbReference>
<name>A6GA70_9BACT</name>
<gene>
    <name evidence="2" type="ORF">PPSIR1_17525</name>
</gene>